<dbReference type="InterPro" id="IPR052023">
    <property type="entry name" value="Histidine_kinase_KdpD"/>
</dbReference>
<evidence type="ECO:0000256" key="4">
    <source>
        <dbReference type="ARBA" id="ARBA00022692"/>
    </source>
</evidence>
<keyword evidence="6" id="KW-0418">Kinase</keyword>
<reference evidence="13" key="1">
    <citation type="submission" date="2020-01" db="EMBL/GenBank/DDBJ databases">
        <title>Insect and environment-associated Actinomycetes.</title>
        <authorList>
            <person name="Currrie C."/>
            <person name="Chevrette M."/>
            <person name="Carlson C."/>
            <person name="Stubbendieck R."/>
            <person name="Wendt-Pienkowski E."/>
        </authorList>
    </citation>
    <scope>NUCLEOTIDE SEQUENCE</scope>
    <source>
        <strain evidence="13">SID7499</strain>
    </source>
</reference>
<organism evidence="13">
    <name type="scientific">Streptomyces sp. SID7499</name>
    <dbReference type="NCBI Taxonomy" id="2706086"/>
    <lineage>
        <taxon>Bacteria</taxon>
        <taxon>Bacillati</taxon>
        <taxon>Actinomycetota</taxon>
        <taxon>Actinomycetes</taxon>
        <taxon>Kitasatosporales</taxon>
        <taxon>Streptomycetaceae</taxon>
        <taxon>Streptomyces</taxon>
    </lineage>
</organism>
<evidence type="ECO:0000256" key="1">
    <source>
        <dbReference type="ARBA" id="ARBA00004141"/>
    </source>
</evidence>
<proteinExistence type="predicted"/>
<evidence type="ECO:0000256" key="2">
    <source>
        <dbReference type="ARBA" id="ARBA00022553"/>
    </source>
</evidence>
<keyword evidence="5" id="KW-0547">Nucleotide-binding</keyword>
<feature type="non-terminal residue" evidence="13">
    <location>
        <position position="1"/>
    </location>
</feature>
<evidence type="ECO:0000256" key="6">
    <source>
        <dbReference type="ARBA" id="ARBA00022777"/>
    </source>
</evidence>
<dbReference type="EMBL" id="JAAGMN010002959">
    <property type="protein sequence ID" value="NEE10341.1"/>
    <property type="molecule type" value="Genomic_DNA"/>
</dbReference>
<evidence type="ECO:0000313" key="13">
    <source>
        <dbReference type="EMBL" id="NEE10341.1"/>
    </source>
</evidence>
<dbReference type="PANTHER" id="PTHR45569">
    <property type="entry name" value="SENSOR PROTEIN KDPD"/>
    <property type="match status" value="1"/>
</dbReference>
<dbReference type="InterPro" id="IPR038318">
    <property type="entry name" value="KdpD_sf"/>
</dbReference>
<dbReference type="InterPro" id="IPR025201">
    <property type="entry name" value="KdpD_TM"/>
</dbReference>
<dbReference type="Pfam" id="PF13493">
    <property type="entry name" value="DUF4118"/>
    <property type="match status" value="1"/>
</dbReference>
<comment type="caution">
    <text evidence="13">The sequence shown here is derived from an EMBL/GenBank/DDBJ whole genome shotgun (WGS) entry which is preliminary data.</text>
</comment>
<evidence type="ECO:0000256" key="10">
    <source>
        <dbReference type="ARBA" id="ARBA00023136"/>
    </source>
</evidence>
<sequence>APGLANDVLLFLFLTVAAALLGGVRPALASAAVGSMLLNYWFTPPTHTLTVQDPENLVAIVIFFAVAVAVSSVVDLAARRTHQAARLRA</sequence>
<evidence type="ECO:0000256" key="11">
    <source>
        <dbReference type="SAM" id="Phobius"/>
    </source>
</evidence>
<keyword evidence="3" id="KW-0808">Transferase</keyword>
<keyword evidence="4 11" id="KW-0812">Transmembrane</keyword>
<keyword evidence="7" id="KW-0067">ATP-binding</keyword>
<dbReference type="AlphaFoldDB" id="A0A6G3WXX8"/>
<evidence type="ECO:0000256" key="7">
    <source>
        <dbReference type="ARBA" id="ARBA00022840"/>
    </source>
</evidence>
<keyword evidence="8 11" id="KW-1133">Transmembrane helix</keyword>
<comment type="subcellular location">
    <subcellularLocation>
        <location evidence="1">Membrane</location>
        <topology evidence="1">Multi-pass membrane protein</topology>
    </subcellularLocation>
</comment>
<feature type="non-terminal residue" evidence="13">
    <location>
        <position position="89"/>
    </location>
</feature>
<feature type="domain" description="Sensor protein KdpD transmembrane" evidence="12">
    <location>
        <begin position="4"/>
        <end position="86"/>
    </location>
</feature>
<protein>
    <submittedName>
        <fullName evidence="13">DUF4118 domain-containing protein</fullName>
    </submittedName>
</protein>
<feature type="transmembrane region" description="Helical" evidence="11">
    <location>
        <begin position="57"/>
        <end position="78"/>
    </location>
</feature>
<evidence type="ECO:0000256" key="8">
    <source>
        <dbReference type="ARBA" id="ARBA00022989"/>
    </source>
</evidence>
<dbReference type="Gene3D" id="1.20.120.620">
    <property type="entry name" value="Backbone structure of the membrane domain of e. Coli histidine kinase receptor kdpd"/>
    <property type="match status" value="1"/>
</dbReference>
<evidence type="ECO:0000256" key="3">
    <source>
        <dbReference type="ARBA" id="ARBA00022679"/>
    </source>
</evidence>
<evidence type="ECO:0000259" key="12">
    <source>
        <dbReference type="Pfam" id="PF13493"/>
    </source>
</evidence>
<dbReference type="GO" id="GO:0005886">
    <property type="term" value="C:plasma membrane"/>
    <property type="evidence" value="ECO:0007669"/>
    <property type="project" value="TreeGrafter"/>
</dbReference>
<dbReference type="GO" id="GO:0005524">
    <property type="term" value="F:ATP binding"/>
    <property type="evidence" value="ECO:0007669"/>
    <property type="project" value="UniProtKB-KW"/>
</dbReference>
<evidence type="ECO:0000256" key="5">
    <source>
        <dbReference type="ARBA" id="ARBA00022741"/>
    </source>
</evidence>
<gene>
    <name evidence="13" type="ORF">G3M58_28305</name>
</gene>
<keyword evidence="10 11" id="KW-0472">Membrane</keyword>
<dbReference type="GO" id="GO:0000155">
    <property type="term" value="F:phosphorelay sensor kinase activity"/>
    <property type="evidence" value="ECO:0007669"/>
    <property type="project" value="TreeGrafter"/>
</dbReference>
<keyword evidence="9" id="KW-0902">Two-component regulatory system</keyword>
<keyword evidence="2" id="KW-0597">Phosphoprotein</keyword>
<name>A0A6G3WXX8_9ACTN</name>
<evidence type="ECO:0000256" key="9">
    <source>
        <dbReference type="ARBA" id="ARBA00023012"/>
    </source>
</evidence>
<accession>A0A6G3WXX8</accession>
<dbReference type="PANTHER" id="PTHR45569:SF1">
    <property type="entry name" value="SENSOR PROTEIN KDPD"/>
    <property type="match status" value="1"/>
</dbReference>